<dbReference type="AlphaFoldDB" id="A0A2A3MD52"/>
<dbReference type="SMART" id="SM00487">
    <property type="entry name" value="DEXDc"/>
    <property type="match status" value="1"/>
</dbReference>
<sequence length="1063" mass="119448">MPLNHGGRQVHRTLMPDLLADGDALVVTGYSGLDQLIRLVSQRGDAAGQLRLLLGSEPSSSSSQDFSLHNRSFEQEVRSYWLSRGISLRLSGQLIHCIELLRNGLVSVRYPGPGPRVHAKIYCTQVAVTLGSSNFTAPGLHSQHEANARFTPKDEPRRYREIWQYAEFLWEHGTDAKGALLVLLENLLRCVTWREALARACAELLEGNWAASYLESLGHSSDVALWPSQRKGIGQALYLIETVGGVLIADATGSGKTRMGVHLLRAVYDRIWSASRGHKGLIAMVCPPLVLASWERESLRCFLQINIRSHGALSHSRAGDESVISDLMVRSQTLAVDEAHNFLSQTSNRSRQLVHNLADQVVLFTATPFNRSASDLLRMIDILGADNFDDQVLASLERLTRLKGGLRDAAPEDLATLKSALARFMVRRTKKQLNSMVDLEPDAYRLPTGRVCRYPEHHSQVYELNESAHDIKLAGEILAIARSLVGITHFEKALYLPESHARSGMSAEAYLQMRLKSAKGLACHHVMASLRSSRLALFRHILGEREALQRLHLQHDLAVEGDDATGNMRERITALQGRVPENRLGIDLPTWLSDPEEHRRECEAEVGRYTYILMRLERMSDGREQRKCQLLLGLARQHEQVIAFDHFPLTLRYLQYLIARPHGDNRVEVLLGVGGKKRQNQALQARLDPERGKGRVIALCSDALSEGVNLQRASAMVHLDMPSVVRYAEQRVGRIDRMDSPHDSIECWWPRDADTFALKADERFIARVEDVESSLGGNLQLPDALLANSGPERLITPEQQQQELEERASIPWDGVEDAFAAVRGLLEGDRAMLTAEDYAMVREETLAVLSRVSLVKSDQPWLFVCLAGEAKRAPRWVLIVDQQPKPLVHLPDIVEQLRQRLGQGQKDLPLSHGAGRQLERFLVRLSEQERLLLPQRKQRALDQMQDVISVWASRKGWIESTGQADAIQRLLQTLKHNHIEGCPDWAQLADAWLDLVRPTWFGYLNKVARRSQIVRLRDIRKALLAEALPASTIIERISGIALRQTWEERIVACVLGYSGTQTE</sequence>
<dbReference type="GO" id="GO:0004386">
    <property type="term" value="F:helicase activity"/>
    <property type="evidence" value="ECO:0007669"/>
    <property type="project" value="UniProtKB-KW"/>
</dbReference>
<keyword evidence="1 4" id="KW-0378">Hydrolase</keyword>
<evidence type="ECO:0000259" key="2">
    <source>
        <dbReference type="PROSITE" id="PS51192"/>
    </source>
</evidence>
<organism evidence="4 5">
    <name type="scientific">Pseudomonas abyssi</name>
    <dbReference type="NCBI Taxonomy" id="170540"/>
    <lineage>
        <taxon>Bacteria</taxon>
        <taxon>Pseudomonadati</taxon>
        <taxon>Pseudomonadota</taxon>
        <taxon>Gammaproteobacteria</taxon>
        <taxon>Pseudomonadales</taxon>
        <taxon>Pseudomonadaceae</taxon>
        <taxon>Pseudomonas</taxon>
    </lineage>
</organism>
<keyword evidence="1 4" id="KW-0547">Nucleotide-binding</keyword>
<dbReference type="Gene3D" id="3.40.50.300">
    <property type="entry name" value="P-loop containing nucleotide triphosphate hydrolases"/>
    <property type="match status" value="2"/>
</dbReference>
<gene>
    <name evidence="4" type="ORF">CNQ84_18885</name>
</gene>
<dbReference type="SUPFAM" id="SSF52540">
    <property type="entry name" value="P-loop containing nucleoside triphosphate hydrolases"/>
    <property type="match status" value="2"/>
</dbReference>
<dbReference type="Pfam" id="PF00176">
    <property type="entry name" value="SNF2-rel_dom"/>
    <property type="match status" value="1"/>
</dbReference>
<comment type="caution">
    <text evidence="4">The sequence shown here is derived from an EMBL/GenBank/DDBJ whole genome shotgun (WGS) entry which is preliminary data.</text>
</comment>
<dbReference type="InterPro" id="IPR000330">
    <property type="entry name" value="SNF2_N"/>
</dbReference>
<evidence type="ECO:0000256" key="1">
    <source>
        <dbReference type="ARBA" id="ARBA00022806"/>
    </source>
</evidence>
<evidence type="ECO:0000313" key="5">
    <source>
        <dbReference type="Proteomes" id="UP000242313"/>
    </source>
</evidence>
<dbReference type="PROSITE" id="PS51192">
    <property type="entry name" value="HELICASE_ATP_BIND_1"/>
    <property type="match status" value="1"/>
</dbReference>
<evidence type="ECO:0000313" key="4">
    <source>
        <dbReference type="EMBL" id="PBK02657.1"/>
    </source>
</evidence>
<dbReference type="EMBL" id="NTMR01000031">
    <property type="protein sequence ID" value="PBK02657.1"/>
    <property type="molecule type" value="Genomic_DNA"/>
</dbReference>
<dbReference type="GO" id="GO:0005524">
    <property type="term" value="F:ATP binding"/>
    <property type="evidence" value="ECO:0007669"/>
    <property type="project" value="InterPro"/>
</dbReference>
<keyword evidence="1 4" id="KW-0347">Helicase</keyword>
<keyword evidence="5" id="KW-1185">Reference proteome</keyword>
<dbReference type="InterPro" id="IPR001650">
    <property type="entry name" value="Helicase_C-like"/>
</dbReference>
<dbReference type="Gene3D" id="3.30.870.10">
    <property type="entry name" value="Endonuclease Chain A"/>
    <property type="match status" value="1"/>
</dbReference>
<protein>
    <submittedName>
        <fullName evidence="4">Helicase</fullName>
    </submittedName>
</protein>
<feature type="domain" description="Helicase C-terminal" evidence="3">
    <location>
        <begin position="626"/>
        <end position="779"/>
    </location>
</feature>
<accession>A0A2A3MD52</accession>
<evidence type="ECO:0000259" key="3">
    <source>
        <dbReference type="PROSITE" id="PS51194"/>
    </source>
</evidence>
<dbReference type="InterPro" id="IPR027417">
    <property type="entry name" value="P-loop_NTPase"/>
</dbReference>
<keyword evidence="1 4" id="KW-0067">ATP-binding</keyword>
<proteinExistence type="predicted"/>
<feature type="domain" description="Helicase ATP-binding" evidence="2">
    <location>
        <begin position="237"/>
        <end position="386"/>
    </location>
</feature>
<dbReference type="PANTHER" id="PTHR10799">
    <property type="entry name" value="SNF2/RAD54 HELICASE FAMILY"/>
    <property type="match status" value="1"/>
</dbReference>
<dbReference type="Pfam" id="PF00271">
    <property type="entry name" value="Helicase_C"/>
    <property type="match status" value="1"/>
</dbReference>
<name>A0A2A3MD52_9PSED</name>
<reference evidence="4 5" key="1">
    <citation type="submission" date="2017-09" db="EMBL/GenBank/DDBJ databases">
        <title>Pseudomonas abyssi sp. nov. isolated from Abyssopelagic Water.</title>
        <authorList>
            <person name="Wei Y."/>
        </authorList>
    </citation>
    <scope>NUCLEOTIDE SEQUENCE [LARGE SCALE GENOMIC DNA]</scope>
    <source>
        <strain evidence="4 5">MT5</strain>
    </source>
</reference>
<dbReference type="Proteomes" id="UP000242313">
    <property type="component" value="Unassembled WGS sequence"/>
</dbReference>
<dbReference type="PROSITE" id="PS51194">
    <property type="entry name" value="HELICASE_CTER"/>
    <property type="match status" value="1"/>
</dbReference>
<dbReference type="InterPro" id="IPR014001">
    <property type="entry name" value="Helicase_ATP-bd"/>
</dbReference>
<dbReference type="CDD" id="cd09117">
    <property type="entry name" value="PLDc_Bfil_DEXD_like"/>
    <property type="match status" value="1"/>
</dbReference>